<proteinExistence type="predicted"/>
<dbReference type="AlphaFoldDB" id="A0A5C6DSF9"/>
<dbReference type="Pfam" id="PF07729">
    <property type="entry name" value="FCD"/>
    <property type="match status" value="1"/>
</dbReference>
<keyword evidence="2" id="KW-0238">DNA-binding</keyword>
<dbReference type="SUPFAM" id="SSF48008">
    <property type="entry name" value="GntR ligand-binding domain-like"/>
    <property type="match status" value="1"/>
</dbReference>
<evidence type="ECO:0000313" key="5">
    <source>
        <dbReference type="EMBL" id="TWU38421.1"/>
    </source>
</evidence>
<dbReference type="InterPro" id="IPR036388">
    <property type="entry name" value="WH-like_DNA-bd_sf"/>
</dbReference>
<dbReference type="Gene3D" id="1.10.10.10">
    <property type="entry name" value="Winged helix-like DNA-binding domain superfamily/Winged helix DNA-binding domain"/>
    <property type="match status" value="1"/>
</dbReference>
<reference evidence="5 6" key="1">
    <citation type="submission" date="2019-02" db="EMBL/GenBank/DDBJ databases">
        <title>Deep-cultivation of Planctomycetes and their phenomic and genomic characterization uncovers novel biology.</title>
        <authorList>
            <person name="Wiegand S."/>
            <person name="Jogler M."/>
            <person name="Boedeker C."/>
            <person name="Pinto D."/>
            <person name="Vollmers J."/>
            <person name="Rivas-Marin E."/>
            <person name="Kohn T."/>
            <person name="Peeters S.H."/>
            <person name="Heuer A."/>
            <person name="Rast P."/>
            <person name="Oberbeckmann S."/>
            <person name="Bunk B."/>
            <person name="Jeske O."/>
            <person name="Meyerdierks A."/>
            <person name="Storesund J.E."/>
            <person name="Kallscheuer N."/>
            <person name="Luecker S."/>
            <person name="Lage O.M."/>
            <person name="Pohl T."/>
            <person name="Merkel B.J."/>
            <person name="Hornburger P."/>
            <person name="Mueller R.-W."/>
            <person name="Bruemmer F."/>
            <person name="Labrenz M."/>
            <person name="Spormann A.M."/>
            <person name="Op Den Camp H."/>
            <person name="Overmann J."/>
            <person name="Amann R."/>
            <person name="Jetten M.S.M."/>
            <person name="Mascher T."/>
            <person name="Medema M.H."/>
            <person name="Devos D.P."/>
            <person name="Kaster A.-K."/>
            <person name="Ovreas L."/>
            <person name="Rohde M."/>
            <person name="Galperin M.Y."/>
            <person name="Jogler C."/>
        </authorList>
    </citation>
    <scope>NUCLEOTIDE SEQUENCE [LARGE SCALE GENOMIC DNA]</scope>
    <source>
        <strain evidence="5 6">Poly41</strain>
    </source>
</reference>
<dbReference type="InterPro" id="IPR000524">
    <property type="entry name" value="Tscrpt_reg_HTH_GntR"/>
</dbReference>
<dbReference type="SMART" id="SM00895">
    <property type="entry name" value="FCD"/>
    <property type="match status" value="1"/>
</dbReference>
<dbReference type="PANTHER" id="PTHR43537">
    <property type="entry name" value="TRANSCRIPTIONAL REGULATOR, GNTR FAMILY"/>
    <property type="match status" value="1"/>
</dbReference>
<name>A0A5C6DSF9_9BACT</name>
<protein>
    <submittedName>
        <fullName evidence="5">HTH-type transcriptional repressor CsiR</fullName>
    </submittedName>
</protein>
<keyword evidence="6" id="KW-1185">Reference proteome</keyword>
<dbReference type="Proteomes" id="UP000319143">
    <property type="component" value="Unassembled WGS sequence"/>
</dbReference>
<dbReference type="GO" id="GO:0003700">
    <property type="term" value="F:DNA-binding transcription factor activity"/>
    <property type="evidence" value="ECO:0007669"/>
    <property type="project" value="InterPro"/>
</dbReference>
<dbReference type="CDD" id="cd07377">
    <property type="entry name" value="WHTH_GntR"/>
    <property type="match status" value="1"/>
</dbReference>
<dbReference type="GO" id="GO:0003677">
    <property type="term" value="F:DNA binding"/>
    <property type="evidence" value="ECO:0007669"/>
    <property type="project" value="UniProtKB-KW"/>
</dbReference>
<dbReference type="InterPro" id="IPR011711">
    <property type="entry name" value="GntR_C"/>
</dbReference>
<dbReference type="PANTHER" id="PTHR43537:SF24">
    <property type="entry name" value="GLUCONATE OPERON TRANSCRIPTIONAL REPRESSOR"/>
    <property type="match status" value="1"/>
</dbReference>
<dbReference type="PRINTS" id="PR00035">
    <property type="entry name" value="HTHGNTR"/>
</dbReference>
<dbReference type="SUPFAM" id="SSF46785">
    <property type="entry name" value="Winged helix' DNA-binding domain"/>
    <property type="match status" value="1"/>
</dbReference>
<dbReference type="InterPro" id="IPR036390">
    <property type="entry name" value="WH_DNA-bd_sf"/>
</dbReference>
<dbReference type="PROSITE" id="PS50949">
    <property type="entry name" value="HTH_GNTR"/>
    <property type="match status" value="1"/>
</dbReference>
<dbReference type="OrthoDB" id="9782299at2"/>
<dbReference type="SMART" id="SM00345">
    <property type="entry name" value="HTH_GNTR"/>
    <property type="match status" value="1"/>
</dbReference>
<keyword evidence="1" id="KW-0805">Transcription regulation</keyword>
<evidence type="ECO:0000256" key="2">
    <source>
        <dbReference type="ARBA" id="ARBA00023125"/>
    </source>
</evidence>
<dbReference type="EMBL" id="SJPV01000004">
    <property type="protein sequence ID" value="TWU38421.1"/>
    <property type="molecule type" value="Genomic_DNA"/>
</dbReference>
<feature type="domain" description="HTH gntR-type" evidence="4">
    <location>
        <begin position="6"/>
        <end position="73"/>
    </location>
</feature>
<evidence type="ECO:0000313" key="6">
    <source>
        <dbReference type="Proteomes" id="UP000319143"/>
    </source>
</evidence>
<keyword evidence="3" id="KW-0804">Transcription</keyword>
<dbReference type="RefSeq" id="WP_146526733.1">
    <property type="nucleotide sequence ID" value="NZ_SJPV01000004.1"/>
</dbReference>
<organism evidence="5 6">
    <name type="scientific">Novipirellula artificiosorum</name>
    <dbReference type="NCBI Taxonomy" id="2528016"/>
    <lineage>
        <taxon>Bacteria</taxon>
        <taxon>Pseudomonadati</taxon>
        <taxon>Planctomycetota</taxon>
        <taxon>Planctomycetia</taxon>
        <taxon>Pirellulales</taxon>
        <taxon>Pirellulaceae</taxon>
        <taxon>Novipirellula</taxon>
    </lineage>
</organism>
<comment type="caution">
    <text evidence="5">The sequence shown here is derived from an EMBL/GenBank/DDBJ whole genome shotgun (WGS) entry which is preliminary data.</text>
</comment>
<sequence length="200" mass="21819">MSSAPKTIRERITGHIRDELVAGRFAPGSTLRETELASRFGVSRGPIRDAFLQLSQEGFLAYQANRGVTVRHPPDPDDREFITSVRKQMETHVLKKGLAKISDESIKIIESKLANLKDACDAGDVAAVARSDMAFHESIMVGCGGEDLVPAWRQLCSRMLLTYTRLGGYDQAHAEHATIFAAIQSRQIAAASAALVANIK</sequence>
<evidence type="ECO:0000256" key="3">
    <source>
        <dbReference type="ARBA" id="ARBA00023163"/>
    </source>
</evidence>
<accession>A0A5C6DSF9</accession>
<evidence type="ECO:0000256" key="1">
    <source>
        <dbReference type="ARBA" id="ARBA00023015"/>
    </source>
</evidence>
<dbReference type="Pfam" id="PF00392">
    <property type="entry name" value="GntR"/>
    <property type="match status" value="1"/>
</dbReference>
<gene>
    <name evidence="5" type="primary">csiR</name>
    <name evidence="5" type="ORF">Poly41_28970</name>
</gene>
<dbReference type="InterPro" id="IPR008920">
    <property type="entry name" value="TF_FadR/GntR_C"/>
</dbReference>
<evidence type="ECO:0000259" key="4">
    <source>
        <dbReference type="PROSITE" id="PS50949"/>
    </source>
</evidence>
<dbReference type="Gene3D" id="1.20.120.530">
    <property type="entry name" value="GntR ligand-binding domain-like"/>
    <property type="match status" value="1"/>
</dbReference>